<evidence type="ECO:0000313" key="1">
    <source>
        <dbReference type="EMBL" id="KKQ87236.1"/>
    </source>
</evidence>
<dbReference type="Proteomes" id="UP000033934">
    <property type="component" value="Unassembled WGS sequence"/>
</dbReference>
<comment type="caution">
    <text evidence="1">The sequence shown here is derived from an EMBL/GenBank/DDBJ whole genome shotgun (WGS) entry which is preliminary data.</text>
</comment>
<reference evidence="1 2" key="1">
    <citation type="journal article" date="2015" name="Nature">
        <title>rRNA introns, odd ribosomes, and small enigmatic genomes across a large radiation of phyla.</title>
        <authorList>
            <person name="Brown C.T."/>
            <person name="Hug L.A."/>
            <person name="Thomas B.C."/>
            <person name="Sharon I."/>
            <person name="Castelle C.J."/>
            <person name="Singh A."/>
            <person name="Wilkins M.J."/>
            <person name="Williams K.H."/>
            <person name="Banfield J.F."/>
        </authorList>
    </citation>
    <scope>NUCLEOTIDE SEQUENCE [LARGE SCALE GENOMIC DNA]</scope>
</reference>
<sequence length="279" mass="32723">MIEIKNYLKTLLALESDQNVLYQRNILKEYFQIILLNYIYSDQKYSGLIFYGGSSLAHCYDLPRLSEDLDFIDSTKKIDLNILASDLKSFFDKQTDLKPIIRIQKFRIELKFPVLSDLGLISEKKSESDLLIIKLEIYPDSLIVKNSQIEILPLFKFNQSMLIKTFDLPTLMATKINAILNRKWEKTDKKGNISIKVKGRDYFDLMWYLQKEVKPNIRCILGVKNIDELKTQLLTQIDQIDTRSIYLDLEALIKDHQFTQNLSKNIKEILKKEVSQKLK</sequence>
<protein>
    <recommendedName>
        <fullName evidence="3">Nucleotidyl transferase AbiEii/AbiGii toxin family protein</fullName>
    </recommendedName>
</protein>
<name>A0A0G0PD80_9BACT</name>
<dbReference type="InterPro" id="IPR014942">
    <property type="entry name" value="AbiEii"/>
</dbReference>
<dbReference type="Gene3D" id="3.10.450.620">
    <property type="entry name" value="JHP933, nucleotidyltransferase-like core domain"/>
    <property type="match status" value="1"/>
</dbReference>
<dbReference type="AlphaFoldDB" id="A0A0G0PD80"/>
<organism evidence="1 2">
    <name type="scientific">Berkelbacteria bacterium GW2011_GWA2_38_9</name>
    <dbReference type="NCBI Taxonomy" id="1618334"/>
    <lineage>
        <taxon>Bacteria</taxon>
        <taxon>Candidatus Berkelbacteria</taxon>
    </lineage>
</organism>
<gene>
    <name evidence="1" type="ORF">UT11_C0054G0005</name>
</gene>
<proteinExistence type="predicted"/>
<dbReference type="EMBL" id="LBVO01000054">
    <property type="protein sequence ID" value="KKQ87236.1"/>
    <property type="molecule type" value="Genomic_DNA"/>
</dbReference>
<accession>A0A0G0PD80</accession>
<dbReference type="Pfam" id="PF08843">
    <property type="entry name" value="AbiEii"/>
    <property type="match status" value="1"/>
</dbReference>
<evidence type="ECO:0000313" key="2">
    <source>
        <dbReference type="Proteomes" id="UP000033934"/>
    </source>
</evidence>
<evidence type="ECO:0008006" key="3">
    <source>
        <dbReference type="Google" id="ProtNLM"/>
    </source>
</evidence>